<dbReference type="EMBL" id="MT143554">
    <property type="protein sequence ID" value="QJA98121.1"/>
    <property type="molecule type" value="Genomic_DNA"/>
</dbReference>
<gene>
    <name evidence="1" type="ORF">MM415B05666_0007</name>
</gene>
<name>A0A6M3LYY9_9ZZZZ</name>
<organism evidence="1">
    <name type="scientific">viral metagenome</name>
    <dbReference type="NCBI Taxonomy" id="1070528"/>
    <lineage>
        <taxon>unclassified sequences</taxon>
        <taxon>metagenomes</taxon>
        <taxon>organismal metagenomes</taxon>
    </lineage>
</organism>
<reference evidence="1" key="1">
    <citation type="submission" date="2020-03" db="EMBL/GenBank/DDBJ databases">
        <title>The deep terrestrial virosphere.</title>
        <authorList>
            <person name="Holmfeldt K."/>
            <person name="Nilsson E."/>
            <person name="Simone D."/>
            <person name="Lopez-Fernandez M."/>
            <person name="Wu X."/>
            <person name="de Brujin I."/>
            <person name="Lundin D."/>
            <person name="Andersson A."/>
            <person name="Bertilsson S."/>
            <person name="Dopson M."/>
        </authorList>
    </citation>
    <scope>NUCLEOTIDE SEQUENCE</scope>
    <source>
        <strain evidence="1">MM415B05666</strain>
    </source>
</reference>
<sequence>MSEVRIEIPQGLITDTIRAEIVRQIGSSTEMVEAVIKNAMEATTDRYSKETVFQKAVQDMIIKEARGIFEEWLETHRAAIRDAFLKYLNTNKQKRLAEFAEHLAAGIGAYAVNVRIDLRDRED</sequence>
<evidence type="ECO:0000313" key="1">
    <source>
        <dbReference type="EMBL" id="QJA98121.1"/>
    </source>
</evidence>
<protein>
    <submittedName>
        <fullName evidence="1">Uncharacterized protein</fullName>
    </submittedName>
</protein>
<accession>A0A6M3LYY9</accession>
<dbReference type="AlphaFoldDB" id="A0A6M3LYY9"/>
<proteinExistence type="predicted"/>